<organism evidence="1 2">
    <name type="scientific">Nannocystis exedens</name>
    <dbReference type="NCBI Taxonomy" id="54"/>
    <lineage>
        <taxon>Bacteria</taxon>
        <taxon>Pseudomonadati</taxon>
        <taxon>Myxococcota</taxon>
        <taxon>Polyangia</taxon>
        <taxon>Nannocystales</taxon>
        <taxon>Nannocystaceae</taxon>
        <taxon>Nannocystis</taxon>
    </lineage>
</organism>
<dbReference type="Proteomes" id="UP000199400">
    <property type="component" value="Unassembled WGS sequence"/>
</dbReference>
<protein>
    <submittedName>
        <fullName evidence="1">Uncharacterized protein</fullName>
    </submittedName>
</protein>
<keyword evidence="2" id="KW-1185">Reference proteome</keyword>
<proteinExistence type="predicted"/>
<dbReference type="AlphaFoldDB" id="A0A1I2GLV0"/>
<evidence type="ECO:0000313" key="1">
    <source>
        <dbReference type="EMBL" id="SFF17999.1"/>
    </source>
</evidence>
<name>A0A1I2GLV0_9BACT</name>
<dbReference type="EMBL" id="FOMX01000033">
    <property type="protein sequence ID" value="SFF17999.1"/>
    <property type="molecule type" value="Genomic_DNA"/>
</dbReference>
<sequence length="155" mass="16223">MWMRASFVALSLLVAGCDDVFTAGGVATATPLFTSITAGDLRELERGESVLVELDGDYPVVFEFDGRRGALDFGRVEIATPEGRRLPLQVWAEALVSAHGTGFAEMAGGRFRLANDRAAASLGIAVSPGSQGCDDIDIVDIDGVVAVLFLADASC</sequence>
<evidence type="ECO:0000313" key="2">
    <source>
        <dbReference type="Proteomes" id="UP000199400"/>
    </source>
</evidence>
<dbReference type="PROSITE" id="PS51257">
    <property type="entry name" value="PROKAR_LIPOPROTEIN"/>
    <property type="match status" value="1"/>
</dbReference>
<accession>A0A1I2GLV0</accession>
<reference evidence="2" key="1">
    <citation type="submission" date="2016-10" db="EMBL/GenBank/DDBJ databases">
        <authorList>
            <person name="Varghese N."/>
            <person name="Submissions S."/>
        </authorList>
    </citation>
    <scope>NUCLEOTIDE SEQUENCE [LARGE SCALE GENOMIC DNA]</scope>
    <source>
        <strain evidence="2">ATCC 25963</strain>
    </source>
</reference>
<gene>
    <name evidence="1" type="ORF">SAMN02745121_07372</name>
</gene>
<dbReference type="STRING" id="54.SAMN02745121_07372"/>